<evidence type="ECO:0000313" key="1">
    <source>
        <dbReference type="EMBL" id="JAD68087.1"/>
    </source>
</evidence>
<accession>A0A0A9C9D2</accession>
<organism evidence="1">
    <name type="scientific">Arundo donax</name>
    <name type="common">Giant reed</name>
    <name type="synonym">Donax arundinaceus</name>
    <dbReference type="NCBI Taxonomy" id="35708"/>
    <lineage>
        <taxon>Eukaryota</taxon>
        <taxon>Viridiplantae</taxon>
        <taxon>Streptophyta</taxon>
        <taxon>Embryophyta</taxon>
        <taxon>Tracheophyta</taxon>
        <taxon>Spermatophyta</taxon>
        <taxon>Magnoliopsida</taxon>
        <taxon>Liliopsida</taxon>
        <taxon>Poales</taxon>
        <taxon>Poaceae</taxon>
        <taxon>PACMAD clade</taxon>
        <taxon>Arundinoideae</taxon>
        <taxon>Arundineae</taxon>
        <taxon>Arundo</taxon>
    </lineage>
</organism>
<dbReference type="AlphaFoldDB" id="A0A0A9C9D2"/>
<protein>
    <submittedName>
        <fullName evidence="1">Uncharacterized protein</fullName>
    </submittedName>
</protein>
<name>A0A0A9C9D2_ARUDO</name>
<proteinExistence type="predicted"/>
<sequence>MQRGASIEDGPIATVIFQFCGVSIDLRNK</sequence>
<reference evidence="1" key="1">
    <citation type="submission" date="2014-09" db="EMBL/GenBank/DDBJ databases">
        <authorList>
            <person name="Magalhaes I.L.F."/>
            <person name="Oliveira U."/>
            <person name="Santos F.R."/>
            <person name="Vidigal T.H.D.A."/>
            <person name="Brescovit A.D."/>
            <person name="Santos A.J."/>
        </authorList>
    </citation>
    <scope>NUCLEOTIDE SEQUENCE</scope>
    <source>
        <tissue evidence="1">Shoot tissue taken approximately 20 cm above the soil surface</tissue>
    </source>
</reference>
<reference evidence="1" key="2">
    <citation type="journal article" date="2015" name="Data Brief">
        <title>Shoot transcriptome of the giant reed, Arundo donax.</title>
        <authorList>
            <person name="Barrero R.A."/>
            <person name="Guerrero F.D."/>
            <person name="Moolhuijzen P."/>
            <person name="Goolsby J.A."/>
            <person name="Tidwell J."/>
            <person name="Bellgard S.E."/>
            <person name="Bellgard M.I."/>
        </authorList>
    </citation>
    <scope>NUCLEOTIDE SEQUENCE</scope>
    <source>
        <tissue evidence="1">Shoot tissue taken approximately 20 cm above the soil surface</tissue>
    </source>
</reference>
<dbReference type="EMBL" id="GBRH01229808">
    <property type="protein sequence ID" value="JAD68087.1"/>
    <property type="molecule type" value="Transcribed_RNA"/>
</dbReference>